<reference evidence="2 3" key="1">
    <citation type="submission" date="2020-04" db="EMBL/GenBank/DDBJ databases">
        <title>Gordonia sp. nov. TBRC 11910.</title>
        <authorList>
            <person name="Suriyachadkun C."/>
        </authorList>
    </citation>
    <scope>NUCLEOTIDE SEQUENCE [LARGE SCALE GENOMIC DNA]</scope>
    <source>
        <strain evidence="2 3">TBRC 11910</strain>
    </source>
</reference>
<protein>
    <submittedName>
        <fullName evidence="2">CbrC family protein</fullName>
    </submittedName>
</protein>
<comment type="similarity">
    <text evidence="1">Belongs to the UPF0167 family.</text>
</comment>
<keyword evidence="3" id="KW-1185">Reference proteome</keyword>
<accession>A0A848KVB9</accession>
<dbReference type="Pfam" id="PF03691">
    <property type="entry name" value="UPF0167"/>
    <property type="match status" value="1"/>
</dbReference>
<dbReference type="AlphaFoldDB" id="A0A848KVB9"/>
<name>A0A848KVB9_9ACTN</name>
<gene>
    <name evidence="2" type="ORF">HH308_14840</name>
</gene>
<dbReference type="EMBL" id="JABBNB010000014">
    <property type="protein sequence ID" value="NMO02490.1"/>
    <property type="molecule type" value="Genomic_DNA"/>
</dbReference>
<evidence type="ECO:0000256" key="1">
    <source>
        <dbReference type="ARBA" id="ARBA00008525"/>
    </source>
</evidence>
<sequence length="180" mass="20227">MSEQLPQFRYFPEPVKTDVIVVDADAVCPCCERARGYRYTGPFYTVDEVDGLCPWCIADGSAHDRFDGSFVADIAWGYPVQHVPDAVVDEVTHRTPGFRAWQEPRWWAHCDDAAVYLGPAGAAELAELSVDDVECIRLTADYRADDWERIRPALRADGDAALVLFRCRRCAQYGGYVDLS</sequence>
<evidence type="ECO:0000313" key="2">
    <source>
        <dbReference type="EMBL" id="NMO02490.1"/>
    </source>
</evidence>
<comment type="caution">
    <text evidence="2">The sequence shown here is derived from an EMBL/GenBank/DDBJ whole genome shotgun (WGS) entry which is preliminary data.</text>
</comment>
<dbReference type="RefSeq" id="WP_170194993.1">
    <property type="nucleotide sequence ID" value="NZ_JABBNB010000014.1"/>
</dbReference>
<evidence type="ECO:0000313" key="3">
    <source>
        <dbReference type="Proteomes" id="UP000550729"/>
    </source>
</evidence>
<dbReference type="Proteomes" id="UP000550729">
    <property type="component" value="Unassembled WGS sequence"/>
</dbReference>
<organism evidence="2 3">
    <name type="scientific">Gordonia asplenii</name>
    <dbReference type="NCBI Taxonomy" id="2725283"/>
    <lineage>
        <taxon>Bacteria</taxon>
        <taxon>Bacillati</taxon>
        <taxon>Actinomycetota</taxon>
        <taxon>Actinomycetes</taxon>
        <taxon>Mycobacteriales</taxon>
        <taxon>Gordoniaceae</taxon>
        <taxon>Gordonia</taxon>
    </lineage>
</organism>
<proteinExistence type="inferred from homology"/>
<dbReference type="InterPro" id="IPR005363">
    <property type="entry name" value="UPF0167"/>
</dbReference>